<evidence type="ECO:0000256" key="1">
    <source>
        <dbReference type="ARBA" id="ARBA00007017"/>
    </source>
</evidence>
<dbReference type="AlphaFoldDB" id="A0AAV5RDV5"/>
<dbReference type="GO" id="GO:0031390">
    <property type="term" value="C:Ctf18 RFC-like complex"/>
    <property type="evidence" value="ECO:0007669"/>
    <property type="project" value="InterPro"/>
</dbReference>
<dbReference type="GO" id="GO:0000775">
    <property type="term" value="C:chromosome, centromeric region"/>
    <property type="evidence" value="ECO:0007669"/>
    <property type="project" value="TreeGrafter"/>
</dbReference>
<dbReference type="InterPro" id="IPR019128">
    <property type="entry name" value="Dcc1"/>
</dbReference>
<dbReference type="GO" id="GO:0000785">
    <property type="term" value="C:chromatin"/>
    <property type="evidence" value="ECO:0007669"/>
    <property type="project" value="TreeGrafter"/>
</dbReference>
<evidence type="ECO:0000313" key="3">
    <source>
        <dbReference type="EMBL" id="GMM49416.1"/>
    </source>
</evidence>
<name>A0AAV5RDV5_STABA</name>
<keyword evidence="2" id="KW-0235">DNA replication</keyword>
<comment type="similarity">
    <text evidence="1">Belongs to the DCC1 family.</text>
</comment>
<comment type="caution">
    <text evidence="3">The sequence shown here is derived from an EMBL/GenBank/DDBJ whole genome shotgun (WGS) entry which is preliminary data.</text>
</comment>
<organism evidence="3 4">
    <name type="scientific">Starmerella bacillaris</name>
    <name type="common">Yeast</name>
    <name type="synonym">Candida zemplinina</name>
    <dbReference type="NCBI Taxonomy" id="1247836"/>
    <lineage>
        <taxon>Eukaryota</taxon>
        <taxon>Fungi</taxon>
        <taxon>Dikarya</taxon>
        <taxon>Ascomycota</taxon>
        <taxon>Saccharomycotina</taxon>
        <taxon>Dipodascomycetes</taxon>
        <taxon>Dipodascales</taxon>
        <taxon>Trichomonascaceae</taxon>
        <taxon>Starmerella</taxon>
    </lineage>
</organism>
<dbReference type="PANTHER" id="PTHR13395:SF6">
    <property type="entry name" value="SISTER CHROMATID COHESION PROTEIN DCC1"/>
    <property type="match status" value="1"/>
</dbReference>
<protein>
    <submittedName>
        <fullName evidence="3">Dcc1 protein</fullName>
    </submittedName>
</protein>
<dbReference type="PANTHER" id="PTHR13395">
    <property type="entry name" value="SISTER CHROMATID COHESION PROTEIN DCC1-RELATED"/>
    <property type="match status" value="1"/>
</dbReference>
<dbReference type="Proteomes" id="UP001362899">
    <property type="component" value="Unassembled WGS sequence"/>
</dbReference>
<dbReference type="EMBL" id="BTGC01000001">
    <property type="protein sequence ID" value="GMM49416.1"/>
    <property type="molecule type" value="Genomic_DNA"/>
</dbReference>
<reference evidence="3 4" key="1">
    <citation type="journal article" date="2023" name="Elife">
        <title>Identification of key yeast species and microbe-microbe interactions impacting larval growth of Drosophila in the wild.</title>
        <authorList>
            <person name="Mure A."/>
            <person name="Sugiura Y."/>
            <person name="Maeda R."/>
            <person name="Honda K."/>
            <person name="Sakurai N."/>
            <person name="Takahashi Y."/>
            <person name="Watada M."/>
            <person name="Katoh T."/>
            <person name="Gotoh A."/>
            <person name="Gotoh Y."/>
            <person name="Taniguchi I."/>
            <person name="Nakamura K."/>
            <person name="Hayashi T."/>
            <person name="Katayama T."/>
            <person name="Uemura T."/>
            <person name="Hattori Y."/>
        </authorList>
    </citation>
    <scope>NUCLEOTIDE SEQUENCE [LARGE SCALE GENOMIC DNA]</scope>
    <source>
        <strain evidence="3 4">SB-73</strain>
    </source>
</reference>
<keyword evidence="4" id="KW-1185">Reference proteome</keyword>
<dbReference type="GO" id="GO:0006260">
    <property type="term" value="P:DNA replication"/>
    <property type="evidence" value="ECO:0007669"/>
    <property type="project" value="UniProtKB-KW"/>
</dbReference>
<proteinExistence type="inferred from homology"/>
<accession>A0AAV5RDV5</accession>
<sequence>MQVRSHLDTSSKYGLLQLTPELEASLVKGELAFKGAGNDPLKICTNNSTHSVRRLKQSNTLLLSKHIPVSNTDEALENESSNHVQTKEVLEVFSVPYEVLETIPAKPSINWSKFPVYSGLDSLMETNNVVENEFCSDVEFEALAKAKPAVFYQGSIYVVHADVVHDLIVELVSVMVETGDLELNSEYSQIKFLVNSSHPNEMVECVYNMFKPEPTGTITSAMDKELLSRWIGNYLLKKYVKGVQSHLLIKEWSRDLPVKLNTNINQLKGSYVEAEPGWIVPININSLSPEIKPRLEQLFAIKSEWLIDDIEPYLDPVVPPGQIFEKWILKYARKHKSPNKGVLISQRK</sequence>
<dbReference type="GO" id="GO:0034088">
    <property type="term" value="P:maintenance of mitotic sister chromatid cohesion"/>
    <property type="evidence" value="ECO:0007669"/>
    <property type="project" value="TreeGrafter"/>
</dbReference>
<evidence type="ECO:0000313" key="4">
    <source>
        <dbReference type="Proteomes" id="UP001362899"/>
    </source>
</evidence>
<gene>
    <name evidence="3" type="ORF">DASB73_003740</name>
</gene>
<dbReference type="Pfam" id="PF09724">
    <property type="entry name" value="Dcc1"/>
    <property type="match status" value="1"/>
</dbReference>
<evidence type="ECO:0000256" key="2">
    <source>
        <dbReference type="ARBA" id="ARBA00022705"/>
    </source>
</evidence>